<organism evidence="3 4">
    <name type="scientific">Citrifermentans bremense</name>
    <dbReference type="NCBI Taxonomy" id="60035"/>
    <lineage>
        <taxon>Bacteria</taxon>
        <taxon>Pseudomonadati</taxon>
        <taxon>Thermodesulfobacteriota</taxon>
        <taxon>Desulfuromonadia</taxon>
        <taxon>Geobacterales</taxon>
        <taxon>Geobacteraceae</taxon>
        <taxon>Citrifermentans</taxon>
    </lineage>
</organism>
<keyword evidence="4" id="KW-1185">Reference proteome</keyword>
<name>A0A6S6MA34_9BACT</name>
<dbReference type="SUPFAM" id="SSF53800">
    <property type="entry name" value="Chelatase"/>
    <property type="match status" value="1"/>
</dbReference>
<dbReference type="RefSeq" id="WP_085814937.1">
    <property type="nucleotide sequence ID" value="NZ_AP023213.1"/>
</dbReference>
<dbReference type="EMBL" id="AP023213">
    <property type="protein sequence ID" value="BCG48716.1"/>
    <property type="molecule type" value="Genomic_DNA"/>
</dbReference>
<dbReference type="Pfam" id="PF01903">
    <property type="entry name" value="CbiX"/>
    <property type="match status" value="1"/>
</dbReference>
<dbReference type="GO" id="GO:0016829">
    <property type="term" value="F:lyase activity"/>
    <property type="evidence" value="ECO:0007669"/>
    <property type="project" value="UniProtKB-KW"/>
</dbReference>
<dbReference type="KEGG" id="gbn:GEOBRER4_34660"/>
<dbReference type="InterPro" id="IPR050963">
    <property type="entry name" value="Sirohydro_Cobaltochel/CbiX"/>
</dbReference>
<dbReference type="Proteomes" id="UP000515472">
    <property type="component" value="Chromosome"/>
</dbReference>
<dbReference type="PANTHER" id="PTHR33542:SF3">
    <property type="entry name" value="SIROHYDROCHLORIN FERROCHELATASE, CHLOROPLASTIC"/>
    <property type="match status" value="1"/>
</dbReference>
<protein>
    <submittedName>
        <fullName evidence="3">Sirohydrochlorin cobaltochelatase CbiX</fullName>
    </submittedName>
</protein>
<dbReference type="Gene3D" id="3.40.50.1400">
    <property type="match status" value="1"/>
</dbReference>
<evidence type="ECO:0000313" key="4">
    <source>
        <dbReference type="Proteomes" id="UP000515472"/>
    </source>
</evidence>
<sequence>MSTALLIMAHGSRIAEANDAVHQIAARVQRMTKFDIVEVSFREQHLPNIQQGVDACVAKGADRILLVPYFLYMGAHVLEDLPEELDEARRRHPGIEMVLGKHLGVHDKLAEVVVERIAETLTEERWH</sequence>
<dbReference type="PANTHER" id="PTHR33542">
    <property type="entry name" value="SIROHYDROCHLORIN FERROCHELATASE, CHLOROPLASTIC"/>
    <property type="match status" value="1"/>
</dbReference>
<keyword evidence="2" id="KW-0456">Lyase</keyword>
<dbReference type="GO" id="GO:0046872">
    <property type="term" value="F:metal ion binding"/>
    <property type="evidence" value="ECO:0007669"/>
    <property type="project" value="UniProtKB-KW"/>
</dbReference>
<keyword evidence="1" id="KW-0479">Metal-binding</keyword>
<evidence type="ECO:0000256" key="2">
    <source>
        <dbReference type="ARBA" id="ARBA00023239"/>
    </source>
</evidence>
<evidence type="ECO:0000313" key="3">
    <source>
        <dbReference type="EMBL" id="BCG48716.1"/>
    </source>
</evidence>
<dbReference type="CDD" id="cd03416">
    <property type="entry name" value="CbiX_SirB_N"/>
    <property type="match status" value="1"/>
</dbReference>
<dbReference type="InterPro" id="IPR002762">
    <property type="entry name" value="CbiX-like"/>
</dbReference>
<reference evidence="3 4" key="1">
    <citation type="submission" date="2020-06" db="EMBL/GenBank/DDBJ databases">
        <title>Interaction of electrochemicaly active bacteria, Geobacter bremensis R4 on different carbon anode.</title>
        <authorList>
            <person name="Meng L."/>
            <person name="Yoshida N."/>
        </authorList>
    </citation>
    <scope>NUCLEOTIDE SEQUENCE [LARGE SCALE GENOMIC DNA]</scope>
    <source>
        <strain evidence="3 4">R4</strain>
    </source>
</reference>
<accession>A0A6S6MA34</accession>
<evidence type="ECO:0000256" key="1">
    <source>
        <dbReference type="ARBA" id="ARBA00022723"/>
    </source>
</evidence>
<gene>
    <name evidence="3" type="ORF">GEOBRER4_n3609</name>
</gene>
<proteinExistence type="predicted"/>
<dbReference type="AlphaFoldDB" id="A0A6S6MA34"/>